<feature type="domain" description="Histidine kinase" evidence="5">
    <location>
        <begin position="179"/>
        <end position="402"/>
    </location>
</feature>
<keyword evidence="8" id="KW-1185">Reference proteome</keyword>
<gene>
    <name evidence="7" type="ORF">RY831_02155</name>
</gene>
<name>A0ABU6J3P2_9BURK</name>
<dbReference type="CDD" id="cd00082">
    <property type="entry name" value="HisKA"/>
    <property type="match status" value="1"/>
</dbReference>
<dbReference type="SUPFAM" id="SSF55874">
    <property type="entry name" value="ATPase domain of HSP90 chaperone/DNA topoisomerase II/histidine kinase"/>
    <property type="match status" value="1"/>
</dbReference>
<comment type="caution">
    <text evidence="7">The sequence shown here is derived from an EMBL/GenBank/DDBJ whole genome shotgun (WGS) entry which is preliminary data.</text>
</comment>
<feature type="modified residue" description="4-aspartylphosphate" evidence="4">
    <location>
        <position position="472"/>
    </location>
</feature>
<dbReference type="RefSeq" id="WP_326504685.1">
    <property type="nucleotide sequence ID" value="NZ_JAWIIV010000001.1"/>
</dbReference>
<comment type="catalytic activity">
    <reaction evidence="1">
        <text>ATP + protein L-histidine = ADP + protein N-phospho-L-histidine.</text>
        <dbReference type="EC" id="2.7.13.3"/>
    </reaction>
</comment>
<keyword evidence="3 4" id="KW-0597">Phosphoprotein</keyword>
<dbReference type="Gene3D" id="3.40.50.2300">
    <property type="match status" value="2"/>
</dbReference>
<dbReference type="Gene3D" id="1.10.287.130">
    <property type="match status" value="1"/>
</dbReference>
<evidence type="ECO:0000313" key="7">
    <source>
        <dbReference type="EMBL" id="MEC4717942.1"/>
    </source>
</evidence>
<dbReference type="PANTHER" id="PTHR43065">
    <property type="entry name" value="SENSOR HISTIDINE KINASE"/>
    <property type="match status" value="1"/>
</dbReference>
<dbReference type="PRINTS" id="PR00344">
    <property type="entry name" value="BCTRLSENSOR"/>
</dbReference>
<dbReference type="InterPro" id="IPR036097">
    <property type="entry name" value="HisK_dim/P_sf"/>
</dbReference>
<dbReference type="Gene3D" id="3.30.565.10">
    <property type="entry name" value="Histidine kinase-like ATPase, C-terminal domain"/>
    <property type="match status" value="1"/>
</dbReference>
<feature type="modified residue" description="4-aspartylphosphate" evidence="4">
    <location>
        <position position="60"/>
    </location>
</feature>
<dbReference type="InterPro" id="IPR001789">
    <property type="entry name" value="Sig_transdc_resp-reg_receiver"/>
</dbReference>
<dbReference type="InterPro" id="IPR036890">
    <property type="entry name" value="HATPase_C_sf"/>
</dbReference>
<organism evidence="7 8">
    <name type="scientific">Noviherbaspirillum album</name>
    <dbReference type="NCBI Taxonomy" id="3080276"/>
    <lineage>
        <taxon>Bacteria</taxon>
        <taxon>Pseudomonadati</taxon>
        <taxon>Pseudomonadota</taxon>
        <taxon>Betaproteobacteria</taxon>
        <taxon>Burkholderiales</taxon>
        <taxon>Oxalobacteraceae</taxon>
        <taxon>Noviherbaspirillum</taxon>
    </lineage>
</organism>
<dbReference type="Pfam" id="PF02518">
    <property type="entry name" value="HATPase_c"/>
    <property type="match status" value="1"/>
</dbReference>
<dbReference type="InterPro" id="IPR003661">
    <property type="entry name" value="HisK_dim/P_dom"/>
</dbReference>
<reference evidence="7 8" key="1">
    <citation type="submission" date="2023-10" db="EMBL/GenBank/DDBJ databases">
        <title>Noviherbaspirillum sp. CPCC 100848 genome assembly.</title>
        <authorList>
            <person name="Li X.Y."/>
            <person name="Fang X.M."/>
        </authorList>
    </citation>
    <scope>NUCLEOTIDE SEQUENCE [LARGE SCALE GENOMIC DNA]</scope>
    <source>
        <strain evidence="7 8">CPCC 100848</strain>
    </source>
</reference>
<dbReference type="InterPro" id="IPR004358">
    <property type="entry name" value="Sig_transdc_His_kin-like_C"/>
</dbReference>
<evidence type="ECO:0000256" key="1">
    <source>
        <dbReference type="ARBA" id="ARBA00000085"/>
    </source>
</evidence>
<proteinExistence type="predicted"/>
<dbReference type="EMBL" id="JAWIIV010000001">
    <property type="protein sequence ID" value="MEC4717942.1"/>
    <property type="molecule type" value="Genomic_DNA"/>
</dbReference>
<dbReference type="Proteomes" id="UP001352263">
    <property type="component" value="Unassembled WGS sequence"/>
</dbReference>
<feature type="domain" description="Response regulatory" evidence="6">
    <location>
        <begin position="10"/>
        <end position="127"/>
    </location>
</feature>
<dbReference type="SMART" id="SM00387">
    <property type="entry name" value="HATPase_c"/>
    <property type="match status" value="1"/>
</dbReference>
<dbReference type="InterPro" id="IPR003594">
    <property type="entry name" value="HATPase_dom"/>
</dbReference>
<evidence type="ECO:0000259" key="5">
    <source>
        <dbReference type="PROSITE" id="PS50109"/>
    </source>
</evidence>
<sequence>MMKADTTAPRVLMIDDQSMAEDMIRHMLSDRPDISLNYSPQADNAVNLALAVRPTVVLVDLRMPTVDGLAVTRSLRGHAETRRIPIVLLSSEDDAEIKAQAFADGANDYLVKWPDKRELVARICYHSSAYLAHKQLDEAFESLRQSKEELLLRTQELAQSQAALHQAQKMEAVGQLTGGVAHDFNNVLQVINGNLELLKLLTAGNQPAQNRIAAAAAGVDRGAKLASHLLAFARRQPLQAVVLNAGELLQGMDELLRHSLGDLTSVQTVVADSLWNTTADPGQLENVILNLAINARDAMAGSGTVTLSARNAGPGGHTRECPEHDAGGRYVLIEVTDTGTGMPPEVLERVFEPFYTTKPAGQGTGLGLSMAYGFVKQSGGHIRLQSEVGQGTTVKVFLPCTDDSAVTEEKPAAGPVFGGIESILVVDDEPDVRETTAQLLTNLGYLALQAENADAALRILERGTHVDLVFTDVVMPGRLRSADFAQKARQLLPHLQVLFTSGYSEGILAHGGRVDPSVSLLRKPYTAEALAQKIRTLLRGREEPKPTAVQ</sequence>
<dbReference type="SMART" id="SM00448">
    <property type="entry name" value="REC"/>
    <property type="match status" value="2"/>
</dbReference>
<evidence type="ECO:0000256" key="2">
    <source>
        <dbReference type="ARBA" id="ARBA00012438"/>
    </source>
</evidence>
<dbReference type="InterPro" id="IPR005467">
    <property type="entry name" value="His_kinase_dom"/>
</dbReference>
<evidence type="ECO:0000313" key="8">
    <source>
        <dbReference type="Proteomes" id="UP001352263"/>
    </source>
</evidence>
<feature type="domain" description="Response regulatory" evidence="6">
    <location>
        <begin position="422"/>
        <end position="538"/>
    </location>
</feature>
<evidence type="ECO:0000256" key="3">
    <source>
        <dbReference type="ARBA" id="ARBA00022553"/>
    </source>
</evidence>
<dbReference type="PROSITE" id="PS50110">
    <property type="entry name" value="RESPONSE_REGULATORY"/>
    <property type="match status" value="2"/>
</dbReference>
<dbReference type="PROSITE" id="PS50109">
    <property type="entry name" value="HIS_KIN"/>
    <property type="match status" value="1"/>
</dbReference>
<protein>
    <recommendedName>
        <fullName evidence="2">histidine kinase</fullName>
        <ecNumber evidence="2">2.7.13.3</ecNumber>
    </recommendedName>
</protein>
<evidence type="ECO:0000256" key="4">
    <source>
        <dbReference type="PROSITE-ProRule" id="PRU00169"/>
    </source>
</evidence>
<dbReference type="SUPFAM" id="SSF47384">
    <property type="entry name" value="Homodimeric domain of signal transducing histidine kinase"/>
    <property type="match status" value="1"/>
</dbReference>
<dbReference type="Pfam" id="PF00072">
    <property type="entry name" value="Response_reg"/>
    <property type="match status" value="2"/>
</dbReference>
<dbReference type="SUPFAM" id="SSF52172">
    <property type="entry name" value="CheY-like"/>
    <property type="match status" value="2"/>
</dbReference>
<accession>A0ABU6J3P2</accession>
<evidence type="ECO:0000259" key="6">
    <source>
        <dbReference type="PROSITE" id="PS50110"/>
    </source>
</evidence>
<dbReference type="EC" id="2.7.13.3" evidence="2"/>
<dbReference type="InterPro" id="IPR011006">
    <property type="entry name" value="CheY-like_superfamily"/>
</dbReference>
<dbReference type="PANTHER" id="PTHR43065:SF49">
    <property type="entry name" value="HISTIDINE KINASE"/>
    <property type="match status" value="1"/>
</dbReference>